<dbReference type="AlphaFoldDB" id="A0AAD6WHH8"/>
<sequence length="158" mass="17450">MSMEEAGMRGLMHEEQSNVESKHTAPVPFVPATLILASPNSTFCVLICFLLGIFRHIYLFTIAAFLIAEGNSEQSGGQQALKCLASDSFLESMTTCWKLGLVAEWYQPSYFSRGKLGSESPFGLKAGPFCYRGPLATVFAFHSPITSAHRPWTARFYP</sequence>
<reference evidence="2 3" key="1">
    <citation type="journal article" date="2023" name="Mol. Ecol. Resour.">
        <title>Chromosome-level genome assembly of a triploid poplar Populus alba 'Berolinensis'.</title>
        <authorList>
            <person name="Chen S."/>
            <person name="Yu Y."/>
            <person name="Wang X."/>
            <person name="Wang S."/>
            <person name="Zhang T."/>
            <person name="Zhou Y."/>
            <person name="He R."/>
            <person name="Meng N."/>
            <person name="Wang Y."/>
            <person name="Liu W."/>
            <person name="Liu Z."/>
            <person name="Liu J."/>
            <person name="Guo Q."/>
            <person name="Huang H."/>
            <person name="Sederoff R.R."/>
            <person name="Wang G."/>
            <person name="Qu G."/>
            <person name="Chen S."/>
        </authorList>
    </citation>
    <scope>NUCLEOTIDE SEQUENCE [LARGE SCALE GENOMIC DNA]</scope>
    <source>
        <strain evidence="2">SC-2020</strain>
    </source>
</reference>
<keyword evidence="1" id="KW-0472">Membrane</keyword>
<feature type="transmembrane region" description="Helical" evidence="1">
    <location>
        <begin position="43"/>
        <end position="68"/>
    </location>
</feature>
<accession>A0AAD6WHH8</accession>
<gene>
    <name evidence="2" type="ORF">NC653_002539</name>
</gene>
<evidence type="ECO:0000313" key="2">
    <source>
        <dbReference type="EMBL" id="KAJ7012517.1"/>
    </source>
</evidence>
<comment type="caution">
    <text evidence="2">The sequence shown here is derived from an EMBL/GenBank/DDBJ whole genome shotgun (WGS) entry which is preliminary data.</text>
</comment>
<proteinExistence type="predicted"/>
<keyword evidence="1" id="KW-0812">Transmembrane</keyword>
<protein>
    <submittedName>
        <fullName evidence="2">Uncharacterized protein</fullName>
    </submittedName>
</protein>
<name>A0AAD6WHH8_9ROSI</name>
<evidence type="ECO:0000313" key="3">
    <source>
        <dbReference type="Proteomes" id="UP001164929"/>
    </source>
</evidence>
<keyword evidence="3" id="KW-1185">Reference proteome</keyword>
<keyword evidence="1" id="KW-1133">Transmembrane helix</keyword>
<dbReference type="Proteomes" id="UP001164929">
    <property type="component" value="Chromosome 1"/>
</dbReference>
<organism evidence="2 3">
    <name type="scientific">Populus alba x Populus x berolinensis</name>
    <dbReference type="NCBI Taxonomy" id="444605"/>
    <lineage>
        <taxon>Eukaryota</taxon>
        <taxon>Viridiplantae</taxon>
        <taxon>Streptophyta</taxon>
        <taxon>Embryophyta</taxon>
        <taxon>Tracheophyta</taxon>
        <taxon>Spermatophyta</taxon>
        <taxon>Magnoliopsida</taxon>
        <taxon>eudicotyledons</taxon>
        <taxon>Gunneridae</taxon>
        <taxon>Pentapetalae</taxon>
        <taxon>rosids</taxon>
        <taxon>fabids</taxon>
        <taxon>Malpighiales</taxon>
        <taxon>Salicaceae</taxon>
        <taxon>Saliceae</taxon>
        <taxon>Populus</taxon>
    </lineage>
</organism>
<dbReference type="EMBL" id="JAQIZT010000001">
    <property type="protein sequence ID" value="KAJ7012517.1"/>
    <property type="molecule type" value="Genomic_DNA"/>
</dbReference>
<evidence type="ECO:0000256" key="1">
    <source>
        <dbReference type="SAM" id="Phobius"/>
    </source>
</evidence>